<dbReference type="InterPro" id="IPR006568">
    <property type="entry name" value="PSP_pro-rich"/>
</dbReference>
<gene>
    <name evidence="10" type="ORF">EZV62_015669</name>
</gene>
<evidence type="ECO:0000256" key="2">
    <source>
        <dbReference type="ARBA" id="ARBA00007497"/>
    </source>
</evidence>
<dbReference type="Proteomes" id="UP000323000">
    <property type="component" value="Chromosome 7"/>
</dbReference>
<dbReference type="GO" id="GO:0008270">
    <property type="term" value="F:zinc ion binding"/>
    <property type="evidence" value="ECO:0007669"/>
    <property type="project" value="UniProtKB-KW"/>
</dbReference>
<feature type="compositionally biased region" description="Basic and acidic residues" evidence="8">
    <location>
        <begin position="534"/>
        <end position="548"/>
    </location>
</feature>
<feature type="region of interest" description="Disordered" evidence="8">
    <location>
        <begin position="626"/>
        <end position="650"/>
    </location>
</feature>
<feature type="region of interest" description="Disordered" evidence="8">
    <location>
        <begin position="22"/>
        <end position="58"/>
    </location>
</feature>
<evidence type="ECO:0000256" key="5">
    <source>
        <dbReference type="ARBA" id="ARBA00022833"/>
    </source>
</evidence>
<keyword evidence="3" id="KW-0479">Metal-binding</keyword>
<keyword evidence="11" id="KW-1185">Reference proteome</keyword>
<accession>A0A5C7HLE4</accession>
<comment type="similarity">
    <text evidence="2">Belongs to the ZCCHC8 family.</text>
</comment>
<dbReference type="GO" id="GO:0003723">
    <property type="term" value="F:RNA binding"/>
    <property type="evidence" value="ECO:0007669"/>
    <property type="project" value="TreeGrafter"/>
</dbReference>
<dbReference type="AlphaFoldDB" id="A0A5C7HLE4"/>
<dbReference type="InterPro" id="IPR001878">
    <property type="entry name" value="Znf_CCHC"/>
</dbReference>
<evidence type="ECO:0000313" key="10">
    <source>
        <dbReference type="EMBL" id="TXG57840.1"/>
    </source>
</evidence>
<evidence type="ECO:0000256" key="6">
    <source>
        <dbReference type="ARBA" id="ARBA00023242"/>
    </source>
</evidence>
<keyword evidence="5" id="KW-0862">Zinc</keyword>
<organism evidence="10 11">
    <name type="scientific">Acer yangbiense</name>
    <dbReference type="NCBI Taxonomy" id="1000413"/>
    <lineage>
        <taxon>Eukaryota</taxon>
        <taxon>Viridiplantae</taxon>
        <taxon>Streptophyta</taxon>
        <taxon>Embryophyta</taxon>
        <taxon>Tracheophyta</taxon>
        <taxon>Spermatophyta</taxon>
        <taxon>Magnoliopsida</taxon>
        <taxon>eudicotyledons</taxon>
        <taxon>Gunneridae</taxon>
        <taxon>Pentapetalae</taxon>
        <taxon>rosids</taxon>
        <taxon>malvids</taxon>
        <taxon>Sapindales</taxon>
        <taxon>Sapindaceae</taxon>
        <taxon>Hippocastanoideae</taxon>
        <taxon>Acereae</taxon>
        <taxon>Acer</taxon>
    </lineage>
</organism>
<keyword evidence="4 7" id="KW-0863">Zinc-finger</keyword>
<feature type="domain" description="CCHC-type" evidence="9">
    <location>
        <begin position="299"/>
        <end position="315"/>
    </location>
</feature>
<dbReference type="Pfam" id="PF04046">
    <property type="entry name" value="PSP"/>
    <property type="match status" value="1"/>
</dbReference>
<feature type="region of interest" description="Disordered" evidence="8">
    <location>
        <begin position="465"/>
        <end position="493"/>
    </location>
</feature>
<dbReference type="EMBL" id="VAHF01000007">
    <property type="protein sequence ID" value="TXG57840.1"/>
    <property type="molecule type" value="Genomic_DNA"/>
</dbReference>
<dbReference type="GO" id="GO:0071013">
    <property type="term" value="C:catalytic step 2 spliceosome"/>
    <property type="evidence" value="ECO:0007669"/>
    <property type="project" value="TreeGrafter"/>
</dbReference>
<evidence type="ECO:0000256" key="3">
    <source>
        <dbReference type="ARBA" id="ARBA00022723"/>
    </source>
</evidence>
<sequence>MKAEDVINLAASSISGFEDENNEIKDFDCGPSEAAFRPNASDNIEDDSKSESMEISGDDVENECNSVEQKEQDKDFVNDSSIAQLKVELAETVIASDQMNSSNSTVHAQNGFLDVQDGSPICNRIDVSSISGVKRPRMTVNVQQPSVQVIYNYITRASRQKLEELLQQWSEWQAQHGSSLNVATMFPLASYCIGVDEPLRDLPLIFFLFKFALCIDPNEVIESGEETYFPAIRVGSEKGSSVSFWIDNQTRNQQNKGSVHLDSNTVPLYDRGYSLGLTSGDGSSNLEGRGLEIIDDASRCFNCGSYNHSLKECPKPRDNVAVNTARKLLKSKRNLNSASRNPTRYYQSSVGGKYDGLRPGTLGAETRQLLGLGFTAAATRNTCRDAMMAVIRILLSSSYIRRLNCCEFGCFYLVNVVHMFFIQELDPPPWLNRMRELGYPPGYLDPDNEDQPSGITIYADREVKEEQEDGEIIETNPPPEPQRKTTVEFPGINAPIPENADDRLWAAGSLNSNPFRDRSHHRSNHYSESISRGLNREQRWSRDYRDDGPPGCDPVLSPSTSSYPPRYAFSYSPHSSSSAFGRSEYDRHRRSQLYEDSAGHGSYSSSYLNRDYGASRFEHEVDRYGDDYSLDHSSRSMDEYDRNRHRSSRW</sequence>
<comment type="subcellular location">
    <subcellularLocation>
        <location evidence="1">Nucleus</location>
        <location evidence="1">Nucleoplasm</location>
    </subcellularLocation>
</comment>
<feature type="region of interest" description="Disordered" evidence="8">
    <location>
        <begin position="512"/>
        <end position="562"/>
    </location>
</feature>
<dbReference type="OrthoDB" id="8026949at2759"/>
<evidence type="ECO:0000256" key="7">
    <source>
        <dbReference type="PROSITE-ProRule" id="PRU00047"/>
    </source>
</evidence>
<dbReference type="PANTHER" id="PTHR13316:SF0">
    <property type="entry name" value="ZINC FINGER CCHC DOMAIN-CONTAINING PROTEIN 8"/>
    <property type="match status" value="1"/>
</dbReference>
<feature type="compositionally biased region" description="Basic and acidic residues" evidence="8">
    <location>
        <begin position="626"/>
        <end position="642"/>
    </location>
</feature>
<dbReference type="PANTHER" id="PTHR13316">
    <property type="entry name" value="ZINC FINGER, CCHC DOMAIN CONTAINING 8"/>
    <property type="match status" value="1"/>
</dbReference>
<name>A0A5C7HLE4_9ROSI</name>
<dbReference type="PROSITE" id="PS50158">
    <property type="entry name" value="ZF_CCHC"/>
    <property type="match status" value="1"/>
</dbReference>
<keyword evidence="6" id="KW-0539">Nucleus</keyword>
<comment type="caution">
    <text evidence="10">The sequence shown here is derived from an EMBL/GenBank/DDBJ whole genome shotgun (WGS) entry which is preliminary data.</text>
</comment>
<evidence type="ECO:0000259" key="9">
    <source>
        <dbReference type="PROSITE" id="PS50158"/>
    </source>
</evidence>
<proteinExistence type="inferred from homology"/>
<evidence type="ECO:0000256" key="4">
    <source>
        <dbReference type="ARBA" id="ARBA00022771"/>
    </source>
</evidence>
<dbReference type="InterPro" id="IPR052115">
    <property type="entry name" value="NEXT_complex_subunit_ZCCHC8"/>
</dbReference>
<protein>
    <recommendedName>
        <fullName evidence="9">CCHC-type domain-containing protein</fullName>
    </recommendedName>
</protein>
<evidence type="ECO:0000256" key="1">
    <source>
        <dbReference type="ARBA" id="ARBA00004642"/>
    </source>
</evidence>
<reference evidence="11" key="1">
    <citation type="journal article" date="2019" name="Gigascience">
        <title>De novo genome assembly of the endangered Acer yangbiense, a plant species with extremely small populations endemic to Yunnan Province, China.</title>
        <authorList>
            <person name="Yang J."/>
            <person name="Wariss H.M."/>
            <person name="Tao L."/>
            <person name="Zhang R."/>
            <person name="Yun Q."/>
            <person name="Hollingsworth P."/>
            <person name="Dao Z."/>
            <person name="Luo G."/>
            <person name="Guo H."/>
            <person name="Ma Y."/>
            <person name="Sun W."/>
        </authorList>
    </citation>
    <scope>NUCLEOTIDE SEQUENCE [LARGE SCALE GENOMIC DNA]</scope>
    <source>
        <strain evidence="11">cv. Malutang</strain>
    </source>
</reference>
<evidence type="ECO:0000256" key="8">
    <source>
        <dbReference type="SAM" id="MobiDB-lite"/>
    </source>
</evidence>
<dbReference type="GO" id="GO:0005654">
    <property type="term" value="C:nucleoplasm"/>
    <property type="evidence" value="ECO:0007669"/>
    <property type="project" value="UniProtKB-SubCell"/>
</dbReference>
<evidence type="ECO:0000313" key="11">
    <source>
        <dbReference type="Proteomes" id="UP000323000"/>
    </source>
</evidence>